<name>A0A2P2PSE3_RHIMU</name>
<dbReference type="AlphaFoldDB" id="A0A2P2PSE3"/>
<protein>
    <submittedName>
        <fullName evidence="1">Uncharacterized protein</fullName>
    </submittedName>
</protein>
<dbReference type="EMBL" id="GGEC01077131">
    <property type="protein sequence ID" value="MBX57615.1"/>
    <property type="molecule type" value="Transcribed_RNA"/>
</dbReference>
<accession>A0A2P2PSE3</accession>
<evidence type="ECO:0000313" key="1">
    <source>
        <dbReference type="EMBL" id="MBX57615.1"/>
    </source>
</evidence>
<proteinExistence type="predicted"/>
<sequence length="38" mass="4552">MPMKRHFGEESTEIAMTIWSKSTKPKTHSRFFKVKKQI</sequence>
<reference evidence="1" key="1">
    <citation type="submission" date="2018-02" db="EMBL/GenBank/DDBJ databases">
        <title>Rhizophora mucronata_Transcriptome.</title>
        <authorList>
            <person name="Meera S.P."/>
            <person name="Sreeshan A."/>
            <person name="Augustine A."/>
        </authorList>
    </citation>
    <scope>NUCLEOTIDE SEQUENCE</scope>
    <source>
        <tissue evidence="1">Leaf</tissue>
    </source>
</reference>
<organism evidence="1">
    <name type="scientific">Rhizophora mucronata</name>
    <name type="common">Asiatic mangrove</name>
    <dbReference type="NCBI Taxonomy" id="61149"/>
    <lineage>
        <taxon>Eukaryota</taxon>
        <taxon>Viridiplantae</taxon>
        <taxon>Streptophyta</taxon>
        <taxon>Embryophyta</taxon>
        <taxon>Tracheophyta</taxon>
        <taxon>Spermatophyta</taxon>
        <taxon>Magnoliopsida</taxon>
        <taxon>eudicotyledons</taxon>
        <taxon>Gunneridae</taxon>
        <taxon>Pentapetalae</taxon>
        <taxon>rosids</taxon>
        <taxon>fabids</taxon>
        <taxon>Malpighiales</taxon>
        <taxon>Rhizophoraceae</taxon>
        <taxon>Rhizophora</taxon>
    </lineage>
</organism>